<proteinExistence type="predicted"/>
<organism evidence="1">
    <name type="scientific">marine sediment metagenome</name>
    <dbReference type="NCBI Taxonomy" id="412755"/>
    <lineage>
        <taxon>unclassified sequences</taxon>
        <taxon>metagenomes</taxon>
        <taxon>ecological metagenomes</taxon>
    </lineage>
</organism>
<gene>
    <name evidence="1" type="ORF">LCGC14_2900370</name>
</gene>
<feature type="non-terminal residue" evidence="1">
    <location>
        <position position="20"/>
    </location>
</feature>
<protein>
    <submittedName>
        <fullName evidence="1">Uncharacterized protein</fullName>
    </submittedName>
</protein>
<accession>A0A0F8XUJ4</accession>
<dbReference type="AlphaFoldDB" id="A0A0F8XUJ4"/>
<evidence type="ECO:0000313" key="1">
    <source>
        <dbReference type="EMBL" id="KKK72787.1"/>
    </source>
</evidence>
<name>A0A0F8XUJ4_9ZZZZ</name>
<sequence length="20" mass="2168">MSDFNSMTLMAAGEMIAEMS</sequence>
<reference evidence="1" key="1">
    <citation type="journal article" date="2015" name="Nature">
        <title>Complex archaea that bridge the gap between prokaryotes and eukaryotes.</title>
        <authorList>
            <person name="Spang A."/>
            <person name="Saw J.H."/>
            <person name="Jorgensen S.L."/>
            <person name="Zaremba-Niedzwiedzka K."/>
            <person name="Martijn J."/>
            <person name="Lind A.E."/>
            <person name="van Eijk R."/>
            <person name="Schleper C."/>
            <person name="Guy L."/>
            <person name="Ettema T.J."/>
        </authorList>
    </citation>
    <scope>NUCLEOTIDE SEQUENCE</scope>
</reference>
<comment type="caution">
    <text evidence="1">The sequence shown here is derived from an EMBL/GenBank/DDBJ whole genome shotgun (WGS) entry which is preliminary data.</text>
</comment>
<dbReference type="EMBL" id="LAZR01057083">
    <property type="protein sequence ID" value="KKK72787.1"/>
    <property type="molecule type" value="Genomic_DNA"/>
</dbReference>